<dbReference type="Proteomes" id="UP001107558">
    <property type="component" value="Chromosome 4"/>
</dbReference>
<evidence type="ECO:0000256" key="2">
    <source>
        <dbReference type="SAM" id="Phobius"/>
    </source>
</evidence>
<keyword evidence="2" id="KW-1133">Transmembrane helix</keyword>
<evidence type="ECO:0000259" key="4">
    <source>
        <dbReference type="PROSITE" id="PS51034"/>
    </source>
</evidence>
<protein>
    <recommendedName>
        <fullName evidence="4">ZP domain-containing protein</fullName>
    </recommendedName>
</protein>
<sequence length="414" mass="46012">MRESGVIFGLFVLGIFFVGNTQTQETPTTTEFAPQVSATCKEGFMNIKVLFNNPFNGAVHARDFRNPYCMAFGNNTNKLTMSLNLLAKQGNQDYCGVLTSNSNSERGEERSVQIAVRVHKTLELAEDKFYIITCGKPTFPKDDSSQVVLKFLDNDNYGLRELAYGREYQIRAELNQQATANESLAIYNGLKVRNCFAFNKKNFSYPLIDARGCSTDGILSRFIPSADGKSATSMVTSMFKFPEGAEVHLQCDIVLCTDKCPEDEKCGDTKSTFGGVKGRDESNVMLAATTVFVLDPAEITRSAAICDRSGFYPSWLLWLAIILGVLFLIMLLMNLFLCTAMSCSCARTEIIEKEPSIIEEYDPYRSWHGSQYGSRYSLHGNGMKHGYTSGGSTIHSTRTVDSDPYAVVHPGRRM</sequence>
<dbReference type="Pfam" id="PF00100">
    <property type="entry name" value="Zona_pellucida"/>
    <property type="match status" value="1"/>
</dbReference>
<keyword evidence="2" id="KW-0472">Membrane</keyword>
<dbReference type="PANTHER" id="PTHR46560:SF9">
    <property type="entry name" value="ZP DOMAIN-CONTAINING PROTEIN"/>
    <property type="match status" value="1"/>
</dbReference>
<accession>A0A9J6BFJ3</accession>
<name>A0A9J6BFJ3_POLVA</name>
<dbReference type="OrthoDB" id="8171348at2759"/>
<feature type="chain" id="PRO_5039923520" description="ZP domain-containing protein" evidence="3">
    <location>
        <begin position="24"/>
        <end position="414"/>
    </location>
</feature>
<dbReference type="Gene3D" id="2.60.40.4100">
    <property type="entry name" value="Zona pellucida, ZP-C domain"/>
    <property type="match status" value="1"/>
</dbReference>
<dbReference type="PANTHER" id="PTHR46560">
    <property type="entry name" value="CYPHER, ISOFORM B"/>
    <property type="match status" value="1"/>
</dbReference>
<keyword evidence="2" id="KW-0812">Transmembrane</keyword>
<feature type="domain" description="ZP" evidence="4">
    <location>
        <begin position="39"/>
        <end position="273"/>
    </location>
</feature>
<dbReference type="EMBL" id="JADBJN010000004">
    <property type="protein sequence ID" value="KAG5668482.1"/>
    <property type="molecule type" value="Genomic_DNA"/>
</dbReference>
<comment type="caution">
    <text evidence="5">The sequence shown here is derived from an EMBL/GenBank/DDBJ whole genome shotgun (WGS) entry which is preliminary data.</text>
</comment>
<dbReference type="AlphaFoldDB" id="A0A9J6BFJ3"/>
<keyword evidence="3" id="KW-0732">Signal</keyword>
<dbReference type="InterPro" id="IPR042235">
    <property type="entry name" value="ZP-C_dom"/>
</dbReference>
<evidence type="ECO:0000313" key="6">
    <source>
        <dbReference type="Proteomes" id="UP001107558"/>
    </source>
</evidence>
<reference evidence="5" key="1">
    <citation type="submission" date="2021-03" db="EMBL/GenBank/DDBJ databases">
        <title>Chromosome level genome of the anhydrobiotic midge Polypedilum vanderplanki.</title>
        <authorList>
            <person name="Yoshida Y."/>
            <person name="Kikawada T."/>
            <person name="Gusev O."/>
        </authorList>
    </citation>
    <scope>NUCLEOTIDE SEQUENCE</scope>
    <source>
        <strain evidence="5">NIAS01</strain>
        <tissue evidence="5">Whole body or cell culture</tissue>
    </source>
</reference>
<feature type="signal peptide" evidence="3">
    <location>
        <begin position="1"/>
        <end position="23"/>
    </location>
</feature>
<evidence type="ECO:0000313" key="5">
    <source>
        <dbReference type="EMBL" id="KAG5668482.1"/>
    </source>
</evidence>
<dbReference type="Pfam" id="PF25057">
    <property type="entry name" value="CUT_N"/>
    <property type="match status" value="1"/>
</dbReference>
<dbReference type="SMART" id="SM00241">
    <property type="entry name" value="ZP"/>
    <property type="match status" value="1"/>
</dbReference>
<organism evidence="5 6">
    <name type="scientific">Polypedilum vanderplanki</name>
    <name type="common">Sleeping chironomid midge</name>
    <dbReference type="NCBI Taxonomy" id="319348"/>
    <lineage>
        <taxon>Eukaryota</taxon>
        <taxon>Metazoa</taxon>
        <taxon>Ecdysozoa</taxon>
        <taxon>Arthropoda</taxon>
        <taxon>Hexapoda</taxon>
        <taxon>Insecta</taxon>
        <taxon>Pterygota</taxon>
        <taxon>Neoptera</taxon>
        <taxon>Endopterygota</taxon>
        <taxon>Diptera</taxon>
        <taxon>Nematocera</taxon>
        <taxon>Chironomoidea</taxon>
        <taxon>Chironomidae</taxon>
        <taxon>Chironominae</taxon>
        <taxon>Polypedilum</taxon>
        <taxon>Polypedilum</taxon>
    </lineage>
</organism>
<evidence type="ECO:0000256" key="3">
    <source>
        <dbReference type="SAM" id="SignalP"/>
    </source>
</evidence>
<dbReference type="InterPro" id="IPR056953">
    <property type="entry name" value="CUT_N"/>
</dbReference>
<proteinExistence type="predicted"/>
<gene>
    <name evidence="5" type="ORF">PVAND_016421</name>
</gene>
<dbReference type="InterPro" id="IPR055355">
    <property type="entry name" value="ZP-C"/>
</dbReference>
<keyword evidence="6" id="KW-1185">Reference proteome</keyword>
<evidence type="ECO:0000256" key="1">
    <source>
        <dbReference type="ARBA" id="ARBA00023157"/>
    </source>
</evidence>
<dbReference type="PROSITE" id="PS51034">
    <property type="entry name" value="ZP_2"/>
    <property type="match status" value="1"/>
</dbReference>
<keyword evidence="1" id="KW-1015">Disulfide bond</keyword>
<dbReference type="InterPro" id="IPR001507">
    <property type="entry name" value="ZP_dom"/>
</dbReference>
<feature type="transmembrane region" description="Helical" evidence="2">
    <location>
        <begin position="315"/>
        <end position="337"/>
    </location>
</feature>